<dbReference type="Proteomes" id="UP000266673">
    <property type="component" value="Unassembled WGS sequence"/>
</dbReference>
<evidence type="ECO:0000256" key="1">
    <source>
        <dbReference type="SAM" id="MobiDB-lite"/>
    </source>
</evidence>
<proteinExistence type="predicted"/>
<feature type="region of interest" description="Disordered" evidence="1">
    <location>
        <begin position="115"/>
        <end position="141"/>
    </location>
</feature>
<feature type="compositionally biased region" description="Basic and acidic residues" evidence="1">
    <location>
        <begin position="130"/>
        <end position="141"/>
    </location>
</feature>
<comment type="caution">
    <text evidence="2">The sequence shown here is derived from an EMBL/GenBank/DDBJ whole genome shotgun (WGS) entry which is preliminary data.</text>
</comment>
<reference evidence="2 3" key="1">
    <citation type="submission" date="2018-06" db="EMBL/GenBank/DDBJ databases">
        <title>Comparative genomics reveals the genomic features of Rhizophagus irregularis, R. cerebriforme, R. diaphanum and Gigaspora rosea, and their symbiotic lifestyle signature.</title>
        <authorList>
            <person name="Morin E."/>
            <person name="San Clemente H."/>
            <person name="Chen E.C.H."/>
            <person name="De La Providencia I."/>
            <person name="Hainaut M."/>
            <person name="Kuo A."/>
            <person name="Kohler A."/>
            <person name="Murat C."/>
            <person name="Tang N."/>
            <person name="Roy S."/>
            <person name="Loubradou J."/>
            <person name="Henrissat B."/>
            <person name="Grigoriev I.V."/>
            <person name="Corradi N."/>
            <person name="Roux C."/>
            <person name="Martin F.M."/>
        </authorList>
    </citation>
    <scope>NUCLEOTIDE SEQUENCE [LARGE SCALE GENOMIC DNA]</scope>
    <source>
        <strain evidence="2 3">DAOM 194757</strain>
    </source>
</reference>
<feature type="compositionally biased region" description="Acidic residues" evidence="1">
    <location>
        <begin position="120"/>
        <end position="129"/>
    </location>
</feature>
<feature type="region of interest" description="Disordered" evidence="1">
    <location>
        <begin position="149"/>
        <end position="168"/>
    </location>
</feature>
<dbReference type="EMBL" id="QKWP01000527">
    <property type="protein sequence ID" value="RIB18640.1"/>
    <property type="molecule type" value="Genomic_DNA"/>
</dbReference>
<evidence type="ECO:0008006" key="4">
    <source>
        <dbReference type="Google" id="ProtNLM"/>
    </source>
</evidence>
<gene>
    <name evidence="2" type="ORF">C2G38_2245650</name>
</gene>
<dbReference type="OrthoDB" id="5986640at2759"/>
<accession>A0A397V8B4</accession>
<organism evidence="2 3">
    <name type="scientific">Gigaspora rosea</name>
    <dbReference type="NCBI Taxonomy" id="44941"/>
    <lineage>
        <taxon>Eukaryota</taxon>
        <taxon>Fungi</taxon>
        <taxon>Fungi incertae sedis</taxon>
        <taxon>Mucoromycota</taxon>
        <taxon>Glomeromycotina</taxon>
        <taxon>Glomeromycetes</taxon>
        <taxon>Diversisporales</taxon>
        <taxon>Gigasporaceae</taxon>
        <taxon>Gigaspora</taxon>
    </lineage>
</organism>
<name>A0A397V8B4_9GLOM</name>
<evidence type="ECO:0000313" key="2">
    <source>
        <dbReference type="EMBL" id="RIB18640.1"/>
    </source>
</evidence>
<evidence type="ECO:0000313" key="3">
    <source>
        <dbReference type="Proteomes" id="UP000266673"/>
    </source>
</evidence>
<sequence>MRKLLLTERLYVSVIYVTDIKNITIRLSKKCEQEIDKGIWYKTTRMGTNKLREMFCQITEKTGVKIDERKITNHSARKSAIKILKAADVPEATLIPYAAVDNDLEEFYSYPGNLYTHESESEDNDDDVTNDDKHVNKLDVKQKSKLYAPFKSPLLKNPPNKESQKPLYEHQPTNQIINPNQEQNCLQVQSQAQNYPNLQVQSTRQQKSNLYEPFKSPLLKNPPNKESQKPLYEHQPTNQIINPHQEQNCLQVQSQAQNYPNLQVQSTRQVLNPISHNIILQIPPTDKPLTITLNLKFEM</sequence>
<feature type="region of interest" description="Disordered" evidence="1">
    <location>
        <begin position="213"/>
        <end position="232"/>
    </location>
</feature>
<protein>
    <recommendedName>
        <fullName evidence="4">Tyr recombinase domain-containing protein</fullName>
    </recommendedName>
</protein>
<dbReference type="AlphaFoldDB" id="A0A397V8B4"/>
<keyword evidence="3" id="KW-1185">Reference proteome</keyword>